<dbReference type="GO" id="GO:0003676">
    <property type="term" value="F:nucleic acid binding"/>
    <property type="evidence" value="ECO:0007669"/>
    <property type="project" value="InterPro"/>
</dbReference>
<organism evidence="2 3">
    <name type="scientific">Armillaria gallica</name>
    <name type="common">Bulbous honey fungus</name>
    <name type="synonym">Armillaria bulbosa</name>
    <dbReference type="NCBI Taxonomy" id="47427"/>
    <lineage>
        <taxon>Eukaryota</taxon>
        <taxon>Fungi</taxon>
        <taxon>Dikarya</taxon>
        <taxon>Basidiomycota</taxon>
        <taxon>Agaricomycotina</taxon>
        <taxon>Agaricomycetes</taxon>
        <taxon>Agaricomycetidae</taxon>
        <taxon>Agaricales</taxon>
        <taxon>Marasmiineae</taxon>
        <taxon>Physalacriaceae</taxon>
        <taxon>Armillaria</taxon>
    </lineage>
</organism>
<gene>
    <name evidence="2" type="ORF">ARMGADRAFT_867970</name>
</gene>
<evidence type="ECO:0000259" key="1">
    <source>
        <dbReference type="PROSITE" id="PS50879"/>
    </source>
</evidence>
<reference evidence="3" key="1">
    <citation type="journal article" date="2017" name="Nat. Ecol. Evol.">
        <title>Genome expansion and lineage-specific genetic innovations in the forest pathogenic fungi Armillaria.</title>
        <authorList>
            <person name="Sipos G."/>
            <person name="Prasanna A.N."/>
            <person name="Walter M.C."/>
            <person name="O'Connor E."/>
            <person name="Balint B."/>
            <person name="Krizsan K."/>
            <person name="Kiss B."/>
            <person name="Hess J."/>
            <person name="Varga T."/>
            <person name="Slot J."/>
            <person name="Riley R."/>
            <person name="Boka B."/>
            <person name="Rigling D."/>
            <person name="Barry K."/>
            <person name="Lee J."/>
            <person name="Mihaltcheva S."/>
            <person name="LaButti K."/>
            <person name="Lipzen A."/>
            <person name="Waldron R."/>
            <person name="Moloney N.M."/>
            <person name="Sperisen C."/>
            <person name="Kredics L."/>
            <person name="Vagvoelgyi C."/>
            <person name="Patrignani A."/>
            <person name="Fitzpatrick D."/>
            <person name="Nagy I."/>
            <person name="Doyle S."/>
            <person name="Anderson J.B."/>
            <person name="Grigoriev I.V."/>
            <person name="Gueldener U."/>
            <person name="Muensterkoetter M."/>
            <person name="Nagy L.G."/>
        </authorList>
    </citation>
    <scope>NUCLEOTIDE SEQUENCE [LARGE SCALE GENOMIC DNA]</scope>
    <source>
        <strain evidence="3">Ar21-2</strain>
    </source>
</reference>
<dbReference type="Gene3D" id="3.30.420.10">
    <property type="entry name" value="Ribonuclease H-like superfamily/Ribonuclease H"/>
    <property type="match status" value="1"/>
</dbReference>
<accession>A0A2H3CHM6</accession>
<feature type="non-terminal residue" evidence="2">
    <location>
        <position position="1"/>
    </location>
</feature>
<dbReference type="GO" id="GO:0004523">
    <property type="term" value="F:RNA-DNA hybrid ribonuclease activity"/>
    <property type="evidence" value="ECO:0007669"/>
    <property type="project" value="InterPro"/>
</dbReference>
<dbReference type="InParanoid" id="A0A2H3CHM6"/>
<dbReference type="InterPro" id="IPR036397">
    <property type="entry name" value="RNaseH_sf"/>
</dbReference>
<protein>
    <recommendedName>
        <fullName evidence="1">RNase H type-1 domain-containing protein</fullName>
    </recommendedName>
</protein>
<dbReference type="OrthoDB" id="3265515at2759"/>
<dbReference type="PROSITE" id="PS50879">
    <property type="entry name" value="RNASE_H_1"/>
    <property type="match status" value="1"/>
</dbReference>
<dbReference type="Proteomes" id="UP000217790">
    <property type="component" value="Unassembled WGS sequence"/>
</dbReference>
<dbReference type="InterPro" id="IPR002156">
    <property type="entry name" value="RNaseH_domain"/>
</dbReference>
<sequence length="105" mass="11541">HLGPDTHHTIFKAELVGAIQAVDIIRSTPCLTKATILLDLQATILALQSEKTKSGKYLVKEFHNQVCKLQAIHKTLHICIQWVPGHVGIDRNENADLATKEAVLG</sequence>
<evidence type="ECO:0000313" key="3">
    <source>
        <dbReference type="Proteomes" id="UP000217790"/>
    </source>
</evidence>
<evidence type="ECO:0000313" key="2">
    <source>
        <dbReference type="EMBL" id="PBK82599.1"/>
    </source>
</evidence>
<dbReference type="OMA" id="THHTIFK"/>
<dbReference type="EMBL" id="KZ293715">
    <property type="protein sequence ID" value="PBK82599.1"/>
    <property type="molecule type" value="Genomic_DNA"/>
</dbReference>
<name>A0A2H3CHM6_ARMGA</name>
<dbReference type="AlphaFoldDB" id="A0A2H3CHM6"/>
<dbReference type="Pfam" id="PF00075">
    <property type="entry name" value="RNase_H"/>
    <property type="match status" value="1"/>
</dbReference>
<keyword evidence="3" id="KW-1185">Reference proteome</keyword>
<dbReference type="CDD" id="cd09276">
    <property type="entry name" value="Rnase_HI_RT_non_LTR"/>
    <property type="match status" value="1"/>
</dbReference>
<feature type="domain" description="RNase H type-1" evidence="1">
    <location>
        <begin position="1"/>
        <end position="104"/>
    </location>
</feature>
<dbReference type="STRING" id="47427.A0A2H3CHM6"/>
<dbReference type="InterPro" id="IPR012337">
    <property type="entry name" value="RNaseH-like_sf"/>
</dbReference>
<proteinExistence type="predicted"/>
<feature type="non-terminal residue" evidence="2">
    <location>
        <position position="105"/>
    </location>
</feature>
<dbReference type="SUPFAM" id="SSF53098">
    <property type="entry name" value="Ribonuclease H-like"/>
    <property type="match status" value="1"/>
</dbReference>